<sequence>MSLSLADATGLIDPASFPHQAEDLDVDWLDEQVHWCRKIGGVVEEFTGGAGDVWAGIRDSYDAPEAGALYRAMDPVVDRGRHESNLWFIAAGKIGTYAEELEPLRGKLKVLTGEVETFRSQVNSGVWVTATDVEAGRVTLEPAELAGWYDGAQTGDRVPWAQHVPSAERNESLLAEARALFDQIENARLELERRLRELQDDGIGAPVGTGTPGRYDTSSAATDVSWFAPEDDWFENASHGEIREWWDSLDPWQQQLMITAVPLIIGNLNGIPLGVRAKANEINVRSEIARLEAEIQRLDERIAAPPVNGQSLGGWLAHIQGLQERRSQILAAIDSYSSYLELPKPRAVYGFNAEGVYDVVGFTTKGQVLTFDPAHDAIATYNGPLDKNGDIPDWIENIAIHVPGTTTKMESFDGTDERGYELYAASSAQDGAGPTAIITWAGGPLPQGLDAAWDGYSQNLGGQLTNFTAGIERPAGSMLTATGHSYGAAVVGKAEAAGLEADRVLYVSGAGLGNDARTIADFPNTGDKPHYTMIARNDLITGPWQNDQAGHLGHGPSSQDDPDATRLETGREVDDDPTSPTIEELSPPVLGPHSGVYTPGSTAFKNIIGVITGTEVELFAPDEAHVYKKVSAGEYWEMVDGIEHPDYEPDMVDISDLEGRSNQ</sequence>
<feature type="region of interest" description="Disordered" evidence="2">
    <location>
        <begin position="542"/>
        <end position="594"/>
    </location>
</feature>
<keyword evidence="5" id="KW-1185">Reference proteome</keyword>
<evidence type="ECO:0000313" key="4">
    <source>
        <dbReference type="EMBL" id="GAA1860943.1"/>
    </source>
</evidence>
<evidence type="ECO:0000313" key="5">
    <source>
        <dbReference type="Proteomes" id="UP001501094"/>
    </source>
</evidence>
<dbReference type="InterPro" id="IPR010427">
    <property type="entry name" value="DUF1023"/>
</dbReference>
<dbReference type="EMBL" id="BAAANL010000003">
    <property type="protein sequence ID" value="GAA1860943.1"/>
    <property type="molecule type" value="Genomic_DNA"/>
</dbReference>
<reference evidence="4 5" key="1">
    <citation type="journal article" date="2019" name="Int. J. Syst. Evol. Microbiol.">
        <title>The Global Catalogue of Microorganisms (GCM) 10K type strain sequencing project: providing services to taxonomists for standard genome sequencing and annotation.</title>
        <authorList>
            <consortium name="The Broad Institute Genomics Platform"/>
            <consortium name="The Broad Institute Genome Sequencing Center for Infectious Disease"/>
            <person name="Wu L."/>
            <person name="Ma J."/>
        </authorList>
    </citation>
    <scope>NUCLEOTIDE SEQUENCE [LARGE SCALE GENOMIC DNA]</scope>
    <source>
        <strain evidence="4 5">JCM 14326</strain>
    </source>
</reference>
<dbReference type="Pfam" id="PF06259">
    <property type="entry name" value="Abhydrolase_8"/>
    <property type="match status" value="1"/>
</dbReference>
<evidence type="ECO:0000256" key="1">
    <source>
        <dbReference type="SAM" id="Coils"/>
    </source>
</evidence>
<evidence type="ECO:0000259" key="3">
    <source>
        <dbReference type="Pfam" id="PF06259"/>
    </source>
</evidence>
<protein>
    <recommendedName>
        <fullName evidence="3">DUF1023 domain-containing protein</fullName>
    </recommendedName>
</protein>
<dbReference type="RefSeq" id="WP_344101815.1">
    <property type="nucleotide sequence ID" value="NZ_BAAANL010000003.1"/>
</dbReference>
<dbReference type="Proteomes" id="UP001501094">
    <property type="component" value="Unassembled WGS sequence"/>
</dbReference>
<feature type="domain" description="DUF1023" evidence="3">
    <location>
        <begin position="393"/>
        <end position="541"/>
    </location>
</feature>
<feature type="coiled-coil region" evidence="1">
    <location>
        <begin position="170"/>
        <end position="201"/>
    </location>
</feature>
<gene>
    <name evidence="4" type="ORF">GCM10009751_18240</name>
</gene>
<proteinExistence type="predicted"/>
<name>A0ABN2NB15_9MICO</name>
<organism evidence="4 5">
    <name type="scientific">Myceligenerans crystallogenes</name>
    <dbReference type="NCBI Taxonomy" id="316335"/>
    <lineage>
        <taxon>Bacteria</taxon>
        <taxon>Bacillati</taxon>
        <taxon>Actinomycetota</taxon>
        <taxon>Actinomycetes</taxon>
        <taxon>Micrococcales</taxon>
        <taxon>Promicromonosporaceae</taxon>
        <taxon>Myceligenerans</taxon>
    </lineage>
</organism>
<feature type="compositionally biased region" description="Basic and acidic residues" evidence="2">
    <location>
        <begin position="563"/>
        <end position="572"/>
    </location>
</feature>
<comment type="caution">
    <text evidence="4">The sequence shown here is derived from an EMBL/GenBank/DDBJ whole genome shotgun (WGS) entry which is preliminary data.</text>
</comment>
<keyword evidence="1" id="KW-0175">Coiled coil</keyword>
<evidence type="ECO:0000256" key="2">
    <source>
        <dbReference type="SAM" id="MobiDB-lite"/>
    </source>
</evidence>
<accession>A0ABN2NB15</accession>